<dbReference type="EMBL" id="GGEC01069106">
    <property type="protein sequence ID" value="MBX49590.1"/>
    <property type="molecule type" value="Transcribed_RNA"/>
</dbReference>
<dbReference type="AlphaFoldDB" id="A0A2P2P4D8"/>
<accession>A0A2P2P4D8</accession>
<organism evidence="1">
    <name type="scientific">Rhizophora mucronata</name>
    <name type="common">Asiatic mangrove</name>
    <dbReference type="NCBI Taxonomy" id="61149"/>
    <lineage>
        <taxon>Eukaryota</taxon>
        <taxon>Viridiplantae</taxon>
        <taxon>Streptophyta</taxon>
        <taxon>Embryophyta</taxon>
        <taxon>Tracheophyta</taxon>
        <taxon>Spermatophyta</taxon>
        <taxon>Magnoliopsida</taxon>
        <taxon>eudicotyledons</taxon>
        <taxon>Gunneridae</taxon>
        <taxon>Pentapetalae</taxon>
        <taxon>rosids</taxon>
        <taxon>fabids</taxon>
        <taxon>Malpighiales</taxon>
        <taxon>Rhizophoraceae</taxon>
        <taxon>Rhizophora</taxon>
    </lineage>
</organism>
<reference evidence="1" key="1">
    <citation type="submission" date="2018-02" db="EMBL/GenBank/DDBJ databases">
        <title>Rhizophora mucronata_Transcriptome.</title>
        <authorList>
            <person name="Meera S.P."/>
            <person name="Sreeshan A."/>
            <person name="Augustine A."/>
        </authorList>
    </citation>
    <scope>NUCLEOTIDE SEQUENCE</scope>
    <source>
        <tissue evidence="1">Leaf</tissue>
    </source>
</reference>
<name>A0A2P2P4D8_RHIMU</name>
<proteinExistence type="predicted"/>
<sequence length="29" mass="3362">MCLSVYELADTDSLLWHLSPSPFLSLFLY</sequence>
<evidence type="ECO:0000313" key="1">
    <source>
        <dbReference type="EMBL" id="MBX49590.1"/>
    </source>
</evidence>
<protein>
    <submittedName>
        <fullName evidence="1">Uncharacterized protein</fullName>
    </submittedName>
</protein>